<sequence length="85" mass="9184">MNTGARLFGLSGVSLSITCRVIGWLCSSPSCSGGITTLPFCRGRRVTIQRVVAWFSPLRVLSWLTWRVPRTSNSGSSAVRSGLPN</sequence>
<gene>
    <name evidence="1" type="ORF">PS659_03134</name>
</gene>
<evidence type="ECO:0000313" key="1">
    <source>
        <dbReference type="EMBL" id="VVM96603.1"/>
    </source>
</evidence>
<accession>A0A5E6U063</accession>
<name>A0A5E6U063_PSEFL</name>
<proteinExistence type="predicted"/>
<protein>
    <submittedName>
        <fullName evidence="1">Uncharacterized protein</fullName>
    </submittedName>
</protein>
<dbReference type="AlphaFoldDB" id="A0A5E6U063"/>
<organism evidence="1 2">
    <name type="scientific">Pseudomonas fluorescens</name>
    <dbReference type="NCBI Taxonomy" id="294"/>
    <lineage>
        <taxon>Bacteria</taxon>
        <taxon>Pseudomonadati</taxon>
        <taxon>Pseudomonadota</taxon>
        <taxon>Gammaproteobacteria</taxon>
        <taxon>Pseudomonadales</taxon>
        <taxon>Pseudomonadaceae</taxon>
        <taxon>Pseudomonas</taxon>
    </lineage>
</organism>
<evidence type="ECO:0000313" key="2">
    <source>
        <dbReference type="Proteomes" id="UP000326729"/>
    </source>
</evidence>
<dbReference type="Proteomes" id="UP000326729">
    <property type="component" value="Unassembled WGS sequence"/>
</dbReference>
<dbReference type="EMBL" id="CABVGY010000016">
    <property type="protein sequence ID" value="VVM96603.1"/>
    <property type="molecule type" value="Genomic_DNA"/>
</dbReference>
<reference evidence="1 2" key="1">
    <citation type="submission" date="2019-09" db="EMBL/GenBank/DDBJ databases">
        <authorList>
            <person name="Chandra G."/>
            <person name="Truman W A."/>
        </authorList>
    </citation>
    <scope>NUCLEOTIDE SEQUENCE [LARGE SCALE GENOMIC DNA]</scope>
    <source>
        <strain evidence="1">PS659</strain>
    </source>
</reference>